<comment type="caution">
    <text evidence="1">The sequence shown here is derived from an EMBL/GenBank/DDBJ whole genome shotgun (WGS) entry which is preliminary data.</text>
</comment>
<sequence>MDSSLSELVDRIRSTYFAFDPASDADLNAAAERGVPETLLAFYRFADGAFLGSGDGFADPAGSRYRLMFPRLADLQTTQQYGYVFDDAPYYANTGNWWQIIDYCDANWLALDATPDGSGRILDVFHETVGYDDEHDVVAINLTELLQRVLDRGDLYWFDDDFQAHSRI</sequence>
<proteinExistence type="predicted"/>
<name>K5DQ72_RHOBT</name>
<dbReference type="AlphaFoldDB" id="K5DQ72"/>
<dbReference type="EMBL" id="AMCW01000002">
    <property type="protein sequence ID" value="EKK04643.1"/>
    <property type="molecule type" value="Genomic_DNA"/>
</dbReference>
<evidence type="ECO:0000313" key="2">
    <source>
        <dbReference type="Proteomes" id="UP000007993"/>
    </source>
</evidence>
<dbReference type="PATRIC" id="fig|993517.3.peg.27"/>
<dbReference type="SUPFAM" id="SSF160631">
    <property type="entry name" value="SMI1/KNR4-like"/>
    <property type="match status" value="1"/>
</dbReference>
<gene>
    <name evidence="1" type="ORF">RBSH_00023</name>
</gene>
<dbReference type="RefSeq" id="WP_007330075.1">
    <property type="nucleotide sequence ID" value="NZ_AMCW01000002.1"/>
</dbReference>
<dbReference type="Proteomes" id="UP000007993">
    <property type="component" value="Unassembled WGS sequence"/>
</dbReference>
<accession>K5DQ72</accession>
<evidence type="ECO:0000313" key="1">
    <source>
        <dbReference type="EMBL" id="EKK04643.1"/>
    </source>
</evidence>
<dbReference type="InterPro" id="IPR037883">
    <property type="entry name" value="Knr4/Smi1-like_sf"/>
</dbReference>
<protein>
    <submittedName>
        <fullName evidence="1">Uncharacterized protein</fullName>
    </submittedName>
</protein>
<organism evidence="1 2">
    <name type="scientific">Rhodopirellula baltica SH28</name>
    <dbReference type="NCBI Taxonomy" id="993517"/>
    <lineage>
        <taxon>Bacteria</taxon>
        <taxon>Pseudomonadati</taxon>
        <taxon>Planctomycetota</taxon>
        <taxon>Planctomycetia</taxon>
        <taxon>Pirellulales</taxon>
        <taxon>Pirellulaceae</taxon>
        <taxon>Rhodopirellula</taxon>
    </lineage>
</organism>
<reference evidence="1 2" key="1">
    <citation type="journal article" date="2013" name="Mar. Genomics">
        <title>Expression of sulfatases in Rhodopirellula baltica and the diversity of sulfatases in the genus Rhodopirellula.</title>
        <authorList>
            <person name="Wegner C.E."/>
            <person name="Richter-Heitmann T."/>
            <person name="Klindworth A."/>
            <person name="Klockow C."/>
            <person name="Richter M."/>
            <person name="Achstetter T."/>
            <person name="Glockner F.O."/>
            <person name="Harder J."/>
        </authorList>
    </citation>
    <scope>NUCLEOTIDE SEQUENCE [LARGE SCALE GENOMIC DNA]</scope>
    <source>
        <strain evidence="1 2">SH28</strain>
    </source>
</reference>